<dbReference type="Gene3D" id="3.90.226.10">
    <property type="entry name" value="2-enoyl-CoA Hydratase, Chain A, domain 1"/>
    <property type="match status" value="1"/>
</dbReference>
<evidence type="ECO:0000313" key="4">
    <source>
        <dbReference type="Proteomes" id="UP000625079"/>
    </source>
</evidence>
<dbReference type="PANTHER" id="PTHR42964:SF1">
    <property type="entry name" value="POLYKETIDE BIOSYNTHESIS ENOYL-COA HYDRATASE PKSH-RELATED"/>
    <property type="match status" value="1"/>
</dbReference>
<dbReference type="Gene3D" id="1.10.12.10">
    <property type="entry name" value="Lyase 2-enoyl-coa Hydratase, Chain A, domain 2"/>
    <property type="match status" value="1"/>
</dbReference>
<dbReference type="InterPro" id="IPR018376">
    <property type="entry name" value="Enoyl-CoA_hyd/isom_CS"/>
</dbReference>
<dbReference type="InterPro" id="IPR051683">
    <property type="entry name" value="Enoyl-CoA_Hydratase/Isomerase"/>
</dbReference>
<organism evidence="3 4">
    <name type="scientific">Bradyrhizobium guangdongense</name>
    <dbReference type="NCBI Taxonomy" id="1325090"/>
    <lineage>
        <taxon>Bacteria</taxon>
        <taxon>Pseudomonadati</taxon>
        <taxon>Pseudomonadota</taxon>
        <taxon>Alphaproteobacteria</taxon>
        <taxon>Hyphomicrobiales</taxon>
        <taxon>Nitrobacteraceae</taxon>
        <taxon>Bradyrhizobium</taxon>
    </lineage>
</organism>
<dbReference type="InterPro" id="IPR029045">
    <property type="entry name" value="ClpP/crotonase-like_dom_sf"/>
</dbReference>
<evidence type="ECO:0000313" key="3">
    <source>
        <dbReference type="EMBL" id="GGI24408.1"/>
    </source>
</evidence>
<dbReference type="InterPro" id="IPR001753">
    <property type="entry name" value="Enoyl-CoA_hydra/iso"/>
</dbReference>
<comment type="caution">
    <text evidence="3">The sequence shown here is derived from an EMBL/GenBank/DDBJ whole genome shotgun (WGS) entry which is preliminary data.</text>
</comment>
<reference evidence="3" key="2">
    <citation type="submission" date="2022-12" db="EMBL/GenBank/DDBJ databases">
        <authorList>
            <person name="Sun Q."/>
            <person name="Zhou Y."/>
        </authorList>
    </citation>
    <scope>NUCLEOTIDE SEQUENCE</scope>
    <source>
        <strain evidence="3">CGMCC 1.15034</strain>
    </source>
</reference>
<protein>
    <submittedName>
        <fullName evidence="3">Enoyl-CoA hydratase</fullName>
    </submittedName>
</protein>
<reference evidence="3" key="1">
    <citation type="journal article" date="2014" name="Int. J. Syst. Evol. Microbiol.">
        <title>Complete genome sequence of Corynebacterium casei LMG S-19264T (=DSM 44701T), isolated from a smear-ripened cheese.</title>
        <authorList>
            <consortium name="US DOE Joint Genome Institute (JGI-PGF)"/>
            <person name="Walter F."/>
            <person name="Albersmeier A."/>
            <person name="Kalinowski J."/>
            <person name="Ruckert C."/>
        </authorList>
    </citation>
    <scope>NUCLEOTIDE SEQUENCE</scope>
    <source>
        <strain evidence="3">CGMCC 1.15034</strain>
    </source>
</reference>
<dbReference type="EMBL" id="BMHC01000005">
    <property type="protein sequence ID" value="GGI24408.1"/>
    <property type="molecule type" value="Genomic_DNA"/>
</dbReference>
<dbReference type="CDD" id="cd06558">
    <property type="entry name" value="crotonase-like"/>
    <property type="match status" value="1"/>
</dbReference>
<evidence type="ECO:0000256" key="1">
    <source>
        <dbReference type="ARBA" id="ARBA00005254"/>
    </source>
</evidence>
<dbReference type="PROSITE" id="PS00166">
    <property type="entry name" value="ENOYL_COA_HYDRATASE"/>
    <property type="match status" value="1"/>
</dbReference>
<proteinExistence type="inferred from homology"/>
<dbReference type="PANTHER" id="PTHR42964">
    <property type="entry name" value="ENOYL-COA HYDRATASE"/>
    <property type="match status" value="1"/>
</dbReference>
<comment type="similarity">
    <text evidence="1 2">Belongs to the enoyl-CoA hydratase/isomerase family.</text>
</comment>
<dbReference type="SUPFAM" id="SSF52096">
    <property type="entry name" value="ClpP/crotonase"/>
    <property type="match status" value="1"/>
</dbReference>
<dbReference type="Pfam" id="PF00378">
    <property type="entry name" value="ECH_1"/>
    <property type="match status" value="1"/>
</dbReference>
<dbReference type="InterPro" id="IPR014748">
    <property type="entry name" value="Enoyl-CoA_hydra_C"/>
</dbReference>
<dbReference type="Proteomes" id="UP000625079">
    <property type="component" value="Unassembled WGS sequence"/>
</dbReference>
<dbReference type="GO" id="GO:0003824">
    <property type="term" value="F:catalytic activity"/>
    <property type="evidence" value="ECO:0007669"/>
    <property type="project" value="InterPro"/>
</dbReference>
<name>A0AA88B6S8_9BRAD</name>
<evidence type="ECO:0000256" key="2">
    <source>
        <dbReference type="RuleBase" id="RU003707"/>
    </source>
</evidence>
<accession>A0AA88B6S8</accession>
<gene>
    <name evidence="3" type="ORF">GCM10010987_29240</name>
</gene>
<sequence length="273" mass="29540">MQERFMSQPLLIEHDDGVDRVTLNRPETLNALDPALIDALNVYFQGLQRNRDTRVVVLRGAGKNFCAGLDLKAAMARRAGQQEPPGVTESLDSQRRIADIVMLMRRCPQPILSLVQGAAAGGGFALALASDIRIAARSARMNCAFIKLGLGGCDIGTSYFLPRLVGVSVASELILTGRFIGAERALAVGLVSEVVDDDKLDAAAEPYVDAMMTASPVGLRLSKECLNMSVDAGSLEAAIAMEDRNQVLCSRSEEFSEGIRAFLEKRKPVYIKR</sequence>
<dbReference type="AlphaFoldDB" id="A0AA88B6S8"/>